<evidence type="ECO:0008006" key="2">
    <source>
        <dbReference type="Google" id="ProtNLM"/>
    </source>
</evidence>
<protein>
    <recommendedName>
        <fullName evidence="2">Alginate export domain-containing protein</fullName>
    </recommendedName>
</protein>
<gene>
    <name evidence="1" type="ORF">GALL_266080</name>
</gene>
<reference evidence="1" key="1">
    <citation type="submission" date="2016-10" db="EMBL/GenBank/DDBJ databases">
        <title>Sequence of Gallionella enrichment culture.</title>
        <authorList>
            <person name="Poehlein A."/>
            <person name="Muehling M."/>
            <person name="Daniel R."/>
        </authorList>
    </citation>
    <scope>NUCLEOTIDE SEQUENCE</scope>
</reference>
<comment type="caution">
    <text evidence="1">The sequence shown here is derived from an EMBL/GenBank/DDBJ whole genome shotgun (WGS) entry which is preliminary data.</text>
</comment>
<evidence type="ECO:0000313" key="1">
    <source>
        <dbReference type="EMBL" id="OIQ91471.1"/>
    </source>
</evidence>
<organism evidence="1">
    <name type="scientific">mine drainage metagenome</name>
    <dbReference type="NCBI Taxonomy" id="410659"/>
    <lineage>
        <taxon>unclassified sequences</taxon>
        <taxon>metagenomes</taxon>
        <taxon>ecological metagenomes</taxon>
    </lineage>
</organism>
<sequence>MRSFPDHLQLICAAAFCLYTSFALAEEISPKEDRSGKAAAEAVSKSELVLEASAKYTDIDYNVPLTDKPIPVITSDNESEIYSKLIQGSLIPRYMVLEASVYPLASLGTAVKSHSPSLYRQAEIGNTGINLLESATPDFQEPWAVSAFFGNVAKLNRPKEQREGNNYGYTGYLFSAGNKHIKDNVLIPDDWYEVEWKIKGQLDYPDEKLSWSFRVGARYNTNKAVNDVTYISLHRSNLDLRYSFLEWMENANYDMRMYFLQTGGQMVRLELIAGKKIPMPKWGYAPTLDVGFVWTSPNEYSGPLQNLHTNVTTLVFRPSIEF</sequence>
<proteinExistence type="predicted"/>
<accession>A0A1J5RHI9</accession>
<dbReference type="EMBL" id="MLJW01000258">
    <property type="protein sequence ID" value="OIQ91471.1"/>
    <property type="molecule type" value="Genomic_DNA"/>
</dbReference>
<name>A0A1J5RHI9_9ZZZZ</name>
<dbReference type="AlphaFoldDB" id="A0A1J5RHI9"/>